<gene>
    <name evidence="2" type="ORF">A3D35_03160</name>
</gene>
<dbReference type="Pfam" id="PF08308">
    <property type="entry name" value="PEGA"/>
    <property type="match status" value="1"/>
</dbReference>
<dbReference type="Proteomes" id="UP000176421">
    <property type="component" value="Unassembled WGS sequence"/>
</dbReference>
<name>A0A1G2I4L8_9BACT</name>
<evidence type="ECO:0000259" key="1">
    <source>
        <dbReference type="Pfam" id="PF08308"/>
    </source>
</evidence>
<dbReference type="EMBL" id="MHOS01000002">
    <property type="protein sequence ID" value="OGZ69764.1"/>
    <property type="molecule type" value="Genomic_DNA"/>
</dbReference>
<organism evidence="2 3">
    <name type="scientific">Candidatus Staskawiczbacteria bacterium RIFCSPHIGHO2_02_FULL_34_9</name>
    <dbReference type="NCBI Taxonomy" id="1802206"/>
    <lineage>
        <taxon>Bacteria</taxon>
        <taxon>Candidatus Staskawicziibacteriota</taxon>
    </lineage>
</organism>
<feature type="domain" description="PEGA" evidence="1">
    <location>
        <begin position="7"/>
        <end position="74"/>
    </location>
</feature>
<evidence type="ECO:0000313" key="2">
    <source>
        <dbReference type="EMBL" id="OGZ69764.1"/>
    </source>
</evidence>
<sequence length="416" mass="46890">MKIFATGGIYIRVFPSGADITVDSKIKNSTGIFSNSVFVQNLSPDQHNVLIQKDGYYDYQKNLNVEEKEVTKLENVTLFKKNYIYSVLEKNIDYFSIAPDNTTLLEAKITKSKIDFIITNIDNPKAKPISLLIGTTSISDLKWSEDSKKAIIKVNSNYFLMDLSDSENPKISPLNYLVQTKGANFNPQDSIQIFYIKNKSLYSSSQQNKAILTNIASYKIVGQNIVWLSYDGLLYKSNISGNNTNKITAKAISVNIANSYLIIDVADRILLKDNNSLFLVNEDTKELELLSQQANNIVVSPNNQRLLHFSGSEVSYYGQSINLNNERVNEKIANFSNIKDCQWLNDDYITCSLADKIIIFEIDSRGNVNVIDLAKTIELSDGNISIKNANIFFNQRDKKLYILTQGNLISSDKILP</sequence>
<accession>A0A1G2I4L8</accession>
<dbReference type="InterPro" id="IPR013229">
    <property type="entry name" value="PEGA"/>
</dbReference>
<evidence type="ECO:0000313" key="3">
    <source>
        <dbReference type="Proteomes" id="UP000176421"/>
    </source>
</evidence>
<reference evidence="2 3" key="1">
    <citation type="journal article" date="2016" name="Nat. Commun.">
        <title>Thousands of microbial genomes shed light on interconnected biogeochemical processes in an aquifer system.</title>
        <authorList>
            <person name="Anantharaman K."/>
            <person name="Brown C.T."/>
            <person name="Hug L.A."/>
            <person name="Sharon I."/>
            <person name="Castelle C.J."/>
            <person name="Probst A.J."/>
            <person name="Thomas B.C."/>
            <person name="Singh A."/>
            <person name="Wilkins M.J."/>
            <person name="Karaoz U."/>
            <person name="Brodie E.L."/>
            <person name="Williams K.H."/>
            <person name="Hubbard S.S."/>
            <person name="Banfield J.F."/>
        </authorList>
    </citation>
    <scope>NUCLEOTIDE SEQUENCE [LARGE SCALE GENOMIC DNA]</scope>
</reference>
<dbReference type="STRING" id="1802206.A3D35_03160"/>
<dbReference type="SUPFAM" id="SSF82171">
    <property type="entry name" value="DPP6 N-terminal domain-like"/>
    <property type="match status" value="1"/>
</dbReference>
<proteinExistence type="predicted"/>
<dbReference type="AlphaFoldDB" id="A0A1G2I4L8"/>
<protein>
    <recommendedName>
        <fullName evidence="1">PEGA domain-containing protein</fullName>
    </recommendedName>
</protein>
<comment type="caution">
    <text evidence="2">The sequence shown here is derived from an EMBL/GenBank/DDBJ whole genome shotgun (WGS) entry which is preliminary data.</text>
</comment>